<dbReference type="PANTHER" id="PTHR37520:SF1">
    <property type="entry name" value="INTRON-ENCODED DNA ENDONUCLEASE AI2A-RELATED"/>
    <property type="match status" value="1"/>
</dbReference>
<reference evidence="4" key="2">
    <citation type="submission" date="2018-05" db="EMBL/GenBank/DDBJ databases">
        <authorList>
            <person name="Bauer J.T."/>
            <person name="Keepers K.G."/>
            <person name="Pogoda C.S."/>
            <person name="DeHoff A.W."/>
            <person name="Tripp E.A."/>
            <person name="Lendemer J.C."/>
            <person name="Kane N.C."/>
        </authorList>
    </citation>
    <scope>NUCLEOTIDE SEQUENCE</scope>
</reference>
<dbReference type="SUPFAM" id="SSF55608">
    <property type="entry name" value="Homing endonucleases"/>
    <property type="match status" value="1"/>
</dbReference>
<keyword evidence="3" id="KW-0255">Endonuclease</keyword>
<evidence type="ECO:0000313" key="3">
    <source>
        <dbReference type="EMBL" id="AXH38232.1"/>
    </source>
</evidence>
<keyword evidence="3" id="KW-0378">Hydrolase</keyword>
<reference evidence="3" key="1">
    <citation type="submission" date="2017-12" db="EMBL/GenBank/DDBJ databases">
        <title>The complete mitochondrial genome of the lichenized fungus Pertusaria propinqua.</title>
        <authorList>
            <person name="Bauer J.T."/>
            <person name="Keepers K.G."/>
            <person name="Pogoda C.S."/>
            <person name="DeHoff A.W."/>
            <person name="Tripp E.A."/>
            <person name="Lendemer J.C."/>
            <person name="Kane N.C."/>
        </authorList>
    </citation>
    <scope>NUCLEOTIDE SEQUENCE</scope>
</reference>
<feature type="domain" description="Homing endonuclease LAGLIDADG" evidence="2">
    <location>
        <begin position="81"/>
        <end position="163"/>
    </location>
</feature>
<accession>A0A345K5U0</accession>
<dbReference type="PANTHER" id="PTHR37520">
    <property type="entry name" value="INTRON-ENCODED DNA ENDONUCLEASE AI2A-RELATED"/>
    <property type="match status" value="1"/>
</dbReference>
<dbReference type="EMBL" id="MG712773">
    <property type="protein sequence ID" value="AXH38232.1"/>
    <property type="molecule type" value="Genomic_DNA"/>
</dbReference>
<dbReference type="AlphaFoldDB" id="A0A345K5U0"/>
<dbReference type="GeneID" id="37864016"/>
<dbReference type="RefSeq" id="YP_009513841.1">
    <property type="nucleotide sequence ID" value="NC_039355.1"/>
</dbReference>
<keyword evidence="1" id="KW-1133">Transmembrane helix</keyword>
<dbReference type="Pfam" id="PF00961">
    <property type="entry name" value="LAGLIDADG_1"/>
    <property type="match status" value="1"/>
</dbReference>
<dbReference type="InterPro" id="IPR004860">
    <property type="entry name" value="LAGLIDADG_dom"/>
</dbReference>
<keyword evidence="1" id="KW-0812">Transmembrane</keyword>
<keyword evidence="3" id="KW-0496">Mitochondrion</keyword>
<geneLocation type="mitochondrion" evidence="3"/>
<evidence type="ECO:0000313" key="4">
    <source>
        <dbReference type="EMBL" id="QBP39455.1"/>
    </source>
</evidence>
<keyword evidence="3" id="KW-0540">Nuclease</keyword>
<proteinExistence type="predicted"/>
<sequence>MDKVIYLMKWTIFLNSEYSLINTLLISGTFLIILYPYKVKILLMSDNKQVTKKYPFLVGTSETTRSLSSKCSNDKHWNEWLAGLIDGEGSLLISKSGYISCEITMALPDEHVLFIIKQKLGGSIKLRSAAKAVRYRLHNKNGIIELINRINGNIRQTSRLKQLESIC</sequence>
<keyword evidence="1" id="KW-0472">Membrane</keyword>
<evidence type="ECO:0000256" key="1">
    <source>
        <dbReference type="SAM" id="Phobius"/>
    </source>
</evidence>
<dbReference type="EMBL" id="MH359408">
    <property type="protein sequence ID" value="QBP39455.1"/>
    <property type="molecule type" value="Genomic_DNA"/>
</dbReference>
<name>A0A345K5U0_9LECA</name>
<evidence type="ECO:0000259" key="2">
    <source>
        <dbReference type="Pfam" id="PF00961"/>
    </source>
</evidence>
<protein>
    <submittedName>
        <fullName evidence="3">LAGLIDADG endonuclease</fullName>
    </submittedName>
</protein>
<dbReference type="InterPro" id="IPR027434">
    <property type="entry name" value="Homing_endonucl"/>
</dbReference>
<dbReference type="GO" id="GO:0004519">
    <property type="term" value="F:endonuclease activity"/>
    <property type="evidence" value="ECO:0007669"/>
    <property type="project" value="UniProtKB-KW"/>
</dbReference>
<dbReference type="Gene3D" id="3.10.28.10">
    <property type="entry name" value="Homing endonucleases"/>
    <property type="match status" value="1"/>
</dbReference>
<feature type="transmembrane region" description="Helical" evidence="1">
    <location>
        <begin position="20"/>
        <end position="37"/>
    </location>
</feature>
<organism evidence="3">
    <name type="scientific">Pertusaria propinqua</name>
    <dbReference type="NCBI Taxonomy" id="2283411"/>
    <lineage>
        <taxon>Eukaryota</taxon>
        <taxon>Fungi</taxon>
        <taxon>Dikarya</taxon>
        <taxon>Ascomycota</taxon>
        <taxon>Pezizomycotina</taxon>
        <taxon>Lecanoromycetes</taxon>
        <taxon>OSLEUM clade</taxon>
        <taxon>Ostropomycetidae</taxon>
        <taxon>Pertusariales</taxon>
        <taxon>Pertusariaceae</taxon>
        <taxon>Pertusaria</taxon>
    </lineage>
</organism>